<evidence type="ECO:0000256" key="1">
    <source>
        <dbReference type="SAM" id="MobiDB-lite"/>
    </source>
</evidence>
<feature type="compositionally biased region" description="Basic and acidic residues" evidence="1">
    <location>
        <begin position="1"/>
        <end position="11"/>
    </location>
</feature>
<evidence type="ECO:0000313" key="3">
    <source>
        <dbReference type="Proteomes" id="UP000826195"/>
    </source>
</evidence>
<protein>
    <submittedName>
        <fullName evidence="2">Uncharacterized protein</fullName>
    </submittedName>
</protein>
<reference evidence="2 3" key="1">
    <citation type="journal article" date="2021" name="J. Hered.">
        <title>A chromosome-level genome assembly of the parasitoid wasp, Cotesia glomerata (Hymenoptera: Braconidae).</title>
        <authorList>
            <person name="Pinto B.J."/>
            <person name="Weis J.J."/>
            <person name="Gamble T."/>
            <person name="Ode P.J."/>
            <person name="Paul R."/>
            <person name="Zaspel J.M."/>
        </authorList>
    </citation>
    <scope>NUCLEOTIDE SEQUENCE [LARGE SCALE GENOMIC DNA]</scope>
    <source>
        <strain evidence="2">CgM1</strain>
    </source>
</reference>
<name>A0AAV7HXY2_COTGL</name>
<evidence type="ECO:0000313" key="2">
    <source>
        <dbReference type="EMBL" id="KAH0537808.1"/>
    </source>
</evidence>
<sequence length="100" mass="11112">MGEPGLLREKIGLSGVESQGNADENAHATKRTYLLNQINWAEKFNKIIKETNMPEHVANLDPKFGKNILADFQNAAVEKSKAELRLLPTFDILAISTSMD</sequence>
<feature type="region of interest" description="Disordered" evidence="1">
    <location>
        <begin position="1"/>
        <end position="26"/>
    </location>
</feature>
<organism evidence="2 3">
    <name type="scientific">Cotesia glomerata</name>
    <name type="common">Lepidopteran parasitic wasp</name>
    <name type="synonym">Apanteles glomeratus</name>
    <dbReference type="NCBI Taxonomy" id="32391"/>
    <lineage>
        <taxon>Eukaryota</taxon>
        <taxon>Metazoa</taxon>
        <taxon>Ecdysozoa</taxon>
        <taxon>Arthropoda</taxon>
        <taxon>Hexapoda</taxon>
        <taxon>Insecta</taxon>
        <taxon>Pterygota</taxon>
        <taxon>Neoptera</taxon>
        <taxon>Endopterygota</taxon>
        <taxon>Hymenoptera</taxon>
        <taxon>Apocrita</taxon>
        <taxon>Ichneumonoidea</taxon>
        <taxon>Braconidae</taxon>
        <taxon>Microgastrinae</taxon>
        <taxon>Cotesia</taxon>
    </lineage>
</organism>
<dbReference type="AlphaFoldDB" id="A0AAV7HXY2"/>
<proteinExistence type="predicted"/>
<accession>A0AAV7HXY2</accession>
<keyword evidence="3" id="KW-1185">Reference proteome</keyword>
<dbReference type="EMBL" id="JAHXZJ010002615">
    <property type="protein sequence ID" value="KAH0537808.1"/>
    <property type="molecule type" value="Genomic_DNA"/>
</dbReference>
<comment type="caution">
    <text evidence="2">The sequence shown here is derived from an EMBL/GenBank/DDBJ whole genome shotgun (WGS) entry which is preliminary data.</text>
</comment>
<gene>
    <name evidence="2" type="ORF">KQX54_000437</name>
</gene>
<dbReference type="Proteomes" id="UP000826195">
    <property type="component" value="Unassembled WGS sequence"/>
</dbReference>